<evidence type="ECO:0000313" key="10">
    <source>
        <dbReference type="EnsemblPlants" id="Kaladp0008s0196.1.v1.1"/>
    </source>
</evidence>
<dbReference type="GO" id="GO:0032968">
    <property type="term" value="P:positive regulation of transcription elongation by RNA polymerase II"/>
    <property type="evidence" value="ECO:0007669"/>
    <property type="project" value="TreeGrafter"/>
</dbReference>
<dbReference type="Gene3D" id="1.10.510.10">
    <property type="entry name" value="Transferase(Phosphotransferase) domain 1"/>
    <property type="match status" value="1"/>
</dbReference>
<sequence length="610" mass="67087">MCLCFGGFNGILKRRGIEVLDIMGCICSKGGGSVDRHKKAKGDDAPFDGNASSVCPVAGDSVGLVSVVMDKGGDNYTPLKVGKHKPVRRGAVDKSCTAEQPRLSRLVSLNRTAAAAAMEGSQVVAGWPSWLASVAAEAIQGWVPRSADTFEKLCKIGQGTYSSVYKARDLDTGKIVAMKKVRFVNMDPESVRFMAREIHILRKLDHPNVMKLECLVTSRASGSLYLVFEYMEHDLAGLLATPGIKFSDPQIKCYMQQLLNGLEYCHSRGVLHRDIKGSNLLIGDNGVLKIGDFGLATFFRPDQQQPLTSRVVTLWYRAPELLLGATEYGVAVDLWSTGCILAELFAGKPVLPGRTEVEQMHKILKLCGSPSEDYWKNPKLPHASSFRPKHTYRRHVADFFKALPPSAVALIDVLLAMEPKDRGTASSALLSEFLTTDPLPCSPSSLPKYPPSKEFDAKLRERETRRRKVEGVKGREPESARIGPREAKASGEQIGSSLQQESARRAASNSYMHPNSSIHPNTDLQRSRQAMLSSSSLRKDNVGTVKDSTTGYVPKKSRIHYSGPLISQGGNMDEMLKEHERQIQAAVRKARVDKTKISKSDQGRERHGRQ</sequence>
<dbReference type="EnsemblPlants" id="Kaladp0008s0196.1.v1.1">
    <property type="protein sequence ID" value="Kaladp0008s0196.1.v1.1"/>
    <property type="gene ID" value="Kaladp0008s0196.v1.1"/>
</dbReference>
<dbReference type="FunFam" id="3.30.200.20:FF:000021">
    <property type="entry name" value="probable serine/threonine-protein kinase At1g54610"/>
    <property type="match status" value="1"/>
</dbReference>
<evidence type="ECO:0000259" key="9">
    <source>
        <dbReference type="PROSITE" id="PS50011"/>
    </source>
</evidence>
<feature type="domain" description="Protein kinase" evidence="9">
    <location>
        <begin position="150"/>
        <end position="434"/>
    </location>
</feature>
<dbReference type="PROSITE" id="PS00107">
    <property type="entry name" value="PROTEIN_KINASE_ATP"/>
    <property type="match status" value="1"/>
</dbReference>
<evidence type="ECO:0000256" key="7">
    <source>
        <dbReference type="PROSITE-ProRule" id="PRU10141"/>
    </source>
</evidence>
<dbReference type="PROSITE" id="PS50011">
    <property type="entry name" value="PROTEIN_KINASE_DOM"/>
    <property type="match status" value="1"/>
</dbReference>
<dbReference type="InterPro" id="IPR000719">
    <property type="entry name" value="Prot_kinase_dom"/>
</dbReference>
<dbReference type="InterPro" id="IPR017441">
    <property type="entry name" value="Protein_kinase_ATP_BS"/>
</dbReference>
<dbReference type="GO" id="GO:0000307">
    <property type="term" value="C:cyclin-dependent protein kinase holoenzyme complex"/>
    <property type="evidence" value="ECO:0007669"/>
    <property type="project" value="TreeGrafter"/>
</dbReference>
<dbReference type="FunFam" id="1.10.510.10:FF:000043">
    <property type="entry name" value="probable serine/threonine-protein kinase At1g54610"/>
    <property type="match status" value="1"/>
</dbReference>
<proteinExistence type="inferred from homology"/>
<evidence type="ECO:0000256" key="2">
    <source>
        <dbReference type="ARBA" id="ARBA00022527"/>
    </source>
</evidence>
<evidence type="ECO:0000256" key="8">
    <source>
        <dbReference type="SAM" id="MobiDB-lite"/>
    </source>
</evidence>
<dbReference type="CDD" id="cd07840">
    <property type="entry name" value="STKc_CDK9_like"/>
    <property type="match status" value="1"/>
</dbReference>
<dbReference type="InterPro" id="IPR011009">
    <property type="entry name" value="Kinase-like_dom_sf"/>
</dbReference>
<feature type="binding site" evidence="7">
    <location>
        <position position="179"/>
    </location>
    <ligand>
        <name>ATP</name>
        <dbReference type="ChEBI" id="CHEBI:30616"/>
    </ligand>
</feature>
<dbReference type="Gene3D" id="3.30.200.20">
    <property type="entry name" value="Phosphorylase Kinase, domain 1"/>
    <property type="match status" value="1"/>
</dbReference>
<dbReference type="InterPro" id="IPR008271">
    <property type="entry name" value="Ser/Thr_kinase_AS"/>
</dbReference>
<evidence type="ECO:0000256" key="4">
    <source>
        <dbReference type="ARBA" id="ARBA00022741"/>
    </source>
</evidence>
<keyword evidence="11" id="KW-1185">Reference proteome</keyword>
<dbReference type="SMART" id="SM00220">
    <property type="entry name" value="S_TKc"/>
    <property type="match status" value="1"/>
</dbReference>
<dbReference type="Gramene" id="Kaladp0008s0196.1.v1.1">
    <property type="protein sequence ID" value="Kaladp0008s0196.1.v1.1"/>
    <property type="gene ID" value="Kaladp0008s0196.v1.1"/>
</dbReference>
<keyword evidence="5" id="KW-0418">Kinase</keyword>
<accession>A0A7N0RC01</accession>
<keyword evidence="2" id="KW-0723">Serine/threonine-protein kinase</keyword>
<dbReference type="SUPFAM" id="SSF56112">
    <property type="entry name" value="Protein kinase-like (PK-like)"/>
    <property type="match status" value="1"/>
</dbReference>
<evidence type="ECO:0000256" key="1">
    <source>
        <dbReference type="ARBA" id="ARBA00006485"/>
    </source>
</evidence>
<reference evidence="10" key="1">
    <citation type="submission" date="2021-01" db="UniProtKB">
        <authorList>
            <consortium name="EnsemblPlants"/>
        </authorList>
    </citation>
    <scope>IDENTIFICATION</scope>
</reference>
<feature type="compositionally biased region" description="Polar residues" evidence="8">
    <location>
        <begin position="493"/>
        <end position="536"/>
    </location>
</feature>
<protein>
    <recommendedName>
        <fullName evidence="9">Protein kinase domain-containing protein</fullName>
    </recommendedName>
</protein>
<dbReference type="PROSITE" id="PS00108">
    <property type="entry name" value="PROTEIN_KINASE_ST"/>
    <property type="match status" value="1"/>
</dbReference>
<dbReference type="GO" id="GO:0008353">
    <property type="term" value="F:RNA polymerase II CTD heptapeptide repeat kinase activity"/>
    <property type="evidence" value="ECO:0007669"/>
    <property type="project" value="TreeGrafter"/>
</dbReference>
<evidence type="ECO:0000256" key="3">
    <source>
        <dbReference type="ARBA" id="ARBA00022679"/>
    </source>
</evidence>
<dbReference type="GO" id="GO:0005524">
    <property type="term" value="F:ATP binding"/>
    <property type="evidence" value="ECO:0007669"/>
    <property type="project" value="UniProtKB-UniRule"/>
</dbReference>
<dbReference type="GO" id="GO:0005634">
    <property type="term" value="C:nucleus"/>
    <property type="evidence" value="ECO:0007669"/>
    <property type="project" value="TreeGrafter"/>
</dbReference>
<keyword evidence="4 7" id="KW-0547">Nucleotide-binding</keyword>
<evidence type="ECO:0000256" key="6">
    <source>
        <dbReference type="ARBA" id="ARBA00022840"/>
    </source>
</evidence>
<dbReference type="AlphaFoldDB" id="A0A7N0RC01"/>
<dbReference type="PANTHER" id="PTHR24056:SF384">
    <property type="entry name" value="PROTEIN KINASE SUPERFAMILY PROTEIN"/>
    <property type="match status" value="1"/>
</dbReference>
<comment type="similarity">
    <text evidence="1">Belongs to the protein kinase superfamily. CMGC Ser/Thr protein kinase family. CDC2/CDKX subfamily.</text>
</comment>
<feature type="compositionally biased region" description="Basic and acidic residues" evidence="8">
    <location>
        <begin position="590"/>
        <end position="610"/>
    </location>
</feature>
<evidence type="ECO:0000313" key="11">
    <source>
        <dbReference type="Proteomes" id="UP000594263"/>
    </source>
</evidence>
<feature type="compositionally biased region" description="Basic and acidic residues" evidence="8">
    <location>
        <begin position="451"/>
        <end position="489"/>
    </location>
</feature>
<organism evidence="10 11">
    <name type="scientific">Kalanchoe fedtschenkoi</name>
    <name type="common">Lavender scallops</name>
    <name type="synonym">South American air plant</name>
    <dbReference type="NCBI Taxonomy" id="63787"/>
    <lineage>
        <taxon>Eukaryota</taxon>
        <taxon>Viridiplantae</taxon>
        <taxon>Streptophyta</taxon>
        <taxon>Embryophyta</taxon>
        <taxon>Tracheophyta</taxon>
        <taxon>Spermatophyta</taxon>
        <taxon>Magnoliopsida</taxon>
        <taxon>eudicotyledons</taxon>
        <taxon>Gunneridae</taxon>
        <taxon>Pentapetalae</taxon>
        <taxon>Saxifragales</taxon>
        <taxon>Crassulaceae</taxon>
        <taxon>Kalanchoe</taxon>
    </lineage>
</organism>
<dbReference type="OMA" id="CVTDTFK"/>
<feature type="region of interest" description="Disordered" evidence="8">
    <location>
        <begin position="440"/>
        <end position="610"/>
    </location>
</feature>
<dbReference type="Pfam" id="PF00069">
    <property type="entry name" value="Pkinase"/>
    <property type="match status" value="1"/>
</dbReference>
<dbReference type="InterPro" id="IPR050108">
    <property type="entry name" value="CDK"/>
</dbReference>
<keyword evidence="3" id="KW-0808">Transferase</keyword>
<dbReference type="PANTHER" id="PTHR24056">
    <property type="entry name" value="CELL DIVISION PROTEIN KINASE"/>
    <property type="match status" value="1"/>
</dbReference>
<name>A0A7N0RC01_KALFE</name>
<dbReference type="Proteomes" id="UP000594263">
    <property type="component" value="Unplaced"/>
</dbReference>
<evidence type="ECO:0000256" key="5">
    <source>
        <dbReference type="ARBA" id="ARBA00022777"/>
    </source>
</evidence>
<keyword evidence="6 7" id="KW-0067">ATP-binding</keyword>